<dbReference type="InterPro" id="IPR001138">
    <property type="entry name" value="Zn2Cys6_DnaBD"/>
</dbReference>
<reference evidence="10" key="1">
    <citation type="journal article" date="2017" name="Genome Biol.">
        <title>Comparative genomics reveals high biological diversity and specific adaptations in the industrially and medically important fungal genus Aspergillus.</title>
        <authorList>
            <person name="de Vries R.P."/>
            <person name="Riley R."/>
            <person name="Wiebenga A."/>
            <person name="Aguilar-Osorio G."/>
            <person name="Amillis S."/>
            <person name="Uchima C.A."/>
            <person name="Anderluh G."/>
            <person name="Asadollahi M."/>
            <person name="Askin M."/>
            <person name="Barry K."/>
            <person name="Battaglia E."/>
            <person name="Bayram O."/>
            <person name="Benocci T."/>
            <person name="Braus-Stromeyer S.A."/>
            <person name="Caldana C."/>
            <person name="Canovas D."/>
            <person name="Cerqueira G.C."/>
            <person name="Chen F."/>
            <person name="Chen W."/>
            <person name="Choi C."/>
            <person name="Clum A."/>
            <person name="Dos Santos R.A."/>
            <person name="Damasio A.R."/>
            <person name="Diallinas G."/>
            <person name="Emri T."/>
            <person name="Fekete E."/>
            <person name="Flipphi M."/>
            <person name="Freyberg S."/>
            <person name="Gallo A."/>
            <person name="Gournas C."/>
            <person name="Habgood R."/>
            <person name="Hainaut M."/>
            <person name="Harispe M.L."/>
            <person name="Henrissat B."/>
            <person name="Hilden K.S."/>
            <person name="Hope R."/>
            <person name="Hossain A."/>
            <person name="Karabika E."/>
            <person name="Karaffa L."/>
            <person name="Karanyi Z."/>
            <person name="Krasevec N."/>
            <person name="Kuo A."/>
            <person name="Kusch H."/>
            <person name="LaButti K."/>
            <person name="Lagendijk E.L."/>
            <person name="Lapidus A."/>
            <person name="Levasseur A."/>
            <person name="Lindquist E."/>
            <person name="Lipzen A."/>
            <person name="Logrieco A.F."/>
            <person name="MacCabe A."/>
            <person name="Maekelae M.R."/>
            <person name="Malavazi I."/>
            <person name="Melin P."/>
            <person name="Meyer V."/>
            <person name="Mielnichuk N."/>
            <person name="Miskei M."/>
            <person name="Molnar A.P."/>
            <person name="Mule G."/>
            <person name="Ngan C.Y."/>
            <person name="Orejas M."/>
            <person name="Orosz E."/>
            <person name="Ouedraogo J.P."/>
            <person name="Overkamp K.M."/>
            <person name="Park H.-S."/>
            <person name="Perrone G."/>
            <person name="Piumi F."/>
            <person name="Punt P.J."/>
            <person name="Ram A.F."/>
            <person name="Ramon A."/>
            <person name="Rauscher S."/>
            <person name="Record E."/>
            <person name="Riano-Pachon D.M."/>
            <person name="Robert V."/>
            <person name="Roehrig J."/>
            <person name="Ruller R."/>
            <person name="Salamov A."/>
            <person name="Salih N.S."/>
            <person name="Samson R.A."/>
            <person name="Sandor E."/>
            <person name="Sanguinetti M."/>
            <person name="Schuetze T."/>
            <person name="Sepcic K."/>
            <person name="Shelest E."/>
            <person name="Sherlock G."/>
            <person name="Sophianopoulou V."/>
            <person name="Squina F.M."/>
            <person name="Sun H."/>
            <person name="Susca A."/>
            <person name="Todd R.B."/>
            <person name="Tsang A."/>
            <person name="Unkles S.E."/>
            <person name="van de Wiele N."/>
            <person name="van Rossen-Uffink D."/>
            <person name="Oliveira J.V."/>
            <person name="Vesth T.C."/>
            <person name="Visser J."/>
            <person name="Yu J.-H."/>
            <person name="Zhou M."/>
            <person name="Andersen M.R."/>
            <person name="Archer D.B."/>
            <person name="Baker S.E."/>
            <person name="Benoit I."/>
            <person name="Brakhage A.A."/>
            <person name="Braus G.H."/>
            <person name="Fischer R."/>
            <person name="Frisvad J.C."/>
            <person name="Goldman G.H."/>
            <person name="Houbraken J."/>
            <person name="Oakley B."/>
            <person name="Pocsi I."/>
            <person name="Scazzocchio C."/>
            <person name="Seiboth B."/>
            <person name="vanKuyk P.A."/>
            <person name="Wortman J."/>
            <person name="Dyer P.S."/>
            <person name="Grigoriev I.V."/>
        </authorList>
    </citation>
    <scope>NUCLEOTIDE SEQUENCE [LARGE SCALE GENOMIC DNA]</scope>
    <source>
        <strain evidence="10">CBS 506.65</strain>
    </source>
</reference>
<keyword evidence="3" id="KW-0805">Transcription regulation</keyword>
<dbReference type="PANTHER" id="PTHR31845">
    <property type="entry name" value="FINGER DOMAIN PROTEIN, PUTATIVE-RELATED"/>
    <property type="match status" value="1"/>
</dbReference>
<dbReference type="SUPFAM" id="SSF57701">
    <property type="entry name" value="Zn2/Cys6 DNA-binding domain"/>
    <property type="match status" value="1"/>
</dbReference>
<evidence type="ECO:0000256" key="3">
    <source>
        <dbReference type="ARBA" id="ARBA00023015"/>
    </source>
</evidence>
<evidence type="ECO:0000256" key="2">
    <source>
        <dbReference type="ARBA" id="ARBA00022723"/>
    </source>
</evidence>
<evidence type="ECO:0000256" key="5">
    <source>
        <dbReference type="ARBA" id="ARBA00023163"/>
    </source>
</evidence>
<evidence type="ECO:0000256" key="4">
    <source>
        <dbReference type="ARBA" id="ARBA00023125"/>
    </source>
</evidence>
<organism evidence="9 10">
    <name type="scientific">Penicilliopsis zonata CBS 506.65</name>
    <dbReference type="NCBI Taxonomy" id="1073090"/>
    <lineage>
        <taxon>Eukaryota</taxon>
        <taxon>Fungi</taxon>
        <taxon>Dikarya</taxon>
        <taxon>Ascomycota</taxon>
        <taxon>Pezizomycotina</taxon>
        <taxon>Eurotiomycetes</taxon>
        <taxon>Eurotiomycetidae</taxon>
        <taxon>Eurotiales</taxon>
        <taxon>Aspergillaceae</taxon>
        <taxon>Penicilliopsis</taxon>
    </lineage>
</organism>
<evidence type="ECO:0000256" key="6">
    <source>
        <dbReference type="ARBA" id="ARBA00023242"/>
    </source>
</evidence>
<evidence type="ECO:0000256" key="1">
    <source>
        <dbReference type="ARBA" id="ARBA00004123"/>
    </source>
</evidence>
<feature type="domain" description="Zn(2)-C6 fungal-type" evidence="8">
    <location>
        <begin position="51"/>
        <end position="83"/>
    </location>
</feature>
<dbReference type="GO" id="GO:0000981">
    <property type="term" value="F:DNA-binding transcription factor activity, RNA polymerase II-specific"/>
    <property type="evidence" value="ECO:0007669"/>
    <property type="project" value="InterPro"/>
</dbReference>
<dbReference type="SMART" id="SM00906">
    <property type="entry name" value="Fungal_trans"/>
    <property type="match status" value="1"/>
</dbReference>
<accession>A0A1L9S8B3</accession>
<name>A0A1L9S8B3_9EURO</name>
<dbReference type="GO" id="GO:0006351">
    <property type="term" value="P:DNA-templated transcription"/>
    <property type="evidence" value="ECO:0007669"/>
    <property type="project" value="InterPro"/>
</dbReference>
<evidence type="ECO:0000313" key="9">
    <source>
        <dbReference type="EMBL" id="OJJ43396.1"/>
    </source>
</evidence>
<dbReference type="CDD" id="cd12148">
    <property type="entry name" value="fungal_TF_MHR"/>
    <property type="match status" value="1"/>
</dbReference>
<dbReference type="GO" id="GO:0008270">
    <property type="term" value="F:zinc ion binding"/>
    <property type="evidence" value="ECO:0007669"/>
    <property type="project" value="InterPro"/>
</dbReference>
<dbReference type="CDD" id="cd00067">
    <property type="entry name" value="GAL4"/>
    <property type="match status" value="1"/>
</dbReference>
<comment type="subcellular location">
    <subcellularLocation>
        <location evidence="1">Nucleus</location>
    </subcellularLocation>
</comment>
<dbReference type="EMBL" id="KV878352">
    <property type="protein sequence ID" value="OJJ43396.1"/>
    <property type="molecule type" value="Genomic_DNA"/>
</dbReference>
<evidence type="ECO:0000313" key="10">
    <source>
        <dbReference type="Proteomes" id="UP000184188"/>
    </source>
</evidence>
<evidence type="ECO:0000259" key="8">
    <source>
        <dbReference type="PROSITE" id="PS50048"/>
    </source>
</evidence>
<dbReference type="PROSITE" id="PS00463">
    <property type="entry name" value="ZN2_CY6_FUNGAL_1"/>
    <property type="match status" value="1"/>
</dbReference>
<keyword evidence="4" id="KW-0238">DNA-binding</keyword>
<sequence length="747" mass="83384">MKRSRTHFESSSNGDPSAASPQGAFPPNNGSEDDSRQPGRYIPKISRRIRACTECKRHKVRCDMKAGEAVCHRCRRMNLDCVVNKSLQTLLEDEADWKSMIELAVADLLRKAELPELSYYQSCDGTPETLSKKGDRKESTVSTEELATALMSSRANLAMGSASGAAGYGYQRQQPQYLIEREDGGASSLVTAPMGSLYEVTQLEHFRKDSPSRQDAPDQTLGADFISRGVVALQEAEELFQHFDQVLNRYLWDGILLVHKDLVSVRKSSSMLSAAILAVTALHMPTKERIYDTCYVEFARLASESMLGHRHSLDDLRALCIGAFWLADVSWKLSGYAVRIATERNVHQSYRKAAQGSPEHIEQVRLWYLLYVLEHHFSIAYGRPPIIHEDPTITNHNTLTLSPTVSQPDLRLHCQVDLFIVLTRIYHAFGPDVDLEVPESDFPTLDRFDADIRGWETTWSPRLIGSRHVGAYPIKAIWLHSHFSRLQLNSVALRTYHSSSSARVMSPERKKRANIAIDSAIATLQVVLDEPDIQRALVGVPLYLHSMITFAAVFLLKIAVKTGPPGQLNSIASAGLLIDPNHVRNLVARVVELMVSCSQRAGERHLSHHIARGLGKMLAGLEEWDKRCTQQHQQQQQQQPQQQQKQQPSGHHAAHTPLPSLFKPAVISSSQSRAEHDTILSHPPPLIGVAPLSAERNTGFGLTMPQEKHQPGLSEGSADPMMADLWGFDEEYFPTGVFDFLQSQMPA</sequence>
<dbReference type="Pfam" id="PF00172">
    <property type="entry name" value="Zn_clus"/>
    <property type="match status" value="1"/>
</dbReference>
<dbReference type="InterPro" id="IPR036864">
    <property type="entry name" value="Zn2-C6_fun-type_DNA-bd_sf"/>
</dbReference>
<dbReference type="InterPro" id="IPR007219">
    <property type="entry name" value="XnlR_reg_dom"/>
</dbReference>
<dbReference type="Gene3D" id="4.10.240.10">
    <property type="entry name" value="Zn(2)-C6 fungal-type DNA-binding domain"/>
    <property type="match status" value="1"/>
</dbReference>
<dbReference type="GO" id="GO:0005634">
    <property type="term" value="C:nucleus"/>
    <property type="evidence" value="ECO:0007669"/>
    <property type="project" value="UniProtKB-SubCell"/>
</dbReference>
<feature type="region of interest" description="Disordered" evidence="7">
    <location>
        <begin position="1"/>
        <end position="42"/>
    </location>
</feature>
<dbReference type="InterPro" id="IPR051089">
    <property type="entry name" value="prtT"/>
</dbReference>
<keyword evidence="2" id="KW-0479">Metal-binding</keyword>
<evidence type="ECO:0000256" key="7">
    <source>
        <dbReference type="SAM" id="MobiDB-lite"/>
    </source>
</evidence>
<feature type="compositionally biased region" description="Low complexity" evidence="7">
    <location>
        <begin position="630"/>
        <end position="647"/>
    </location>
</feature>
<dbReference type="STRING" id="1073090.A0A1L9S8B3"/>
<dbReference type="PROSITE" id="PS50048">
    <property type="entry name" value="ZN2_CY6_FUNGAL_2"/>
    <property type="match status" value="1"/>
</dbReference>
<dbReference type="VEuPathDB" id="FungiDB:ASPZODRAFT_74521"/>
<dbReference type="SMART" id="SM00066">
    <property type="entry name" value="GAL4"/>
    <property type="match status" value="1"/>
</dbReference>
<gene>
    <name evidence="9" type="ORF">ASPZODRAFT_74521</name>
</gene>
<dbReference type="OrthoDB" id="4060227at2759"/>
<feature type="region of interest" description="Disordered" evidence="7">
    <location>
        <begin position="626"/>
        <end position="658"/>
    </location>
</feature>
<proteinExistence type="predicted"/>
<protein>
    <recommendedName>
        <fullName evidence="8">Zn(2)-C6 fungal-type domain-containing protein</fullName>
    </recommendedName>
</protein>
<dbReference type="Proteomes" id="UP000184188">
    <property type="component" value="Unassembled WGS sequence"/>
</dbReference>
<dbReference type="GO" id="GO:0000976">
    <property type="term" value="F:transcription cis-regulatory region binding"/>
    <property type="evidence" value="ECO:0007669"/>
    <property type="project" value="TreeGrafter"/>
</dbReference>
<dbReference type="RefSeq" id="XP_022577906.1">
    <property type="nucleotide sequence ID" value="XM_022729971.1"/>
</dbReference>
<dbReference type="PANTHER" id="PTHR31845:SF17">
    <property type="entry name" value="ZN(II)2CYS6 TRANSCRIPTION FACTOR (EUROFUNG)"/>
    <property type="match status" value="1"/>
</dbReference>
<dbReference type="AlphaFoldDB" id="A0A1L9S8B3"/>
<keyword evidence="6" id="KW-0539">Nucleus</keyword>
<dbReference type="GeneID" id="34616435"/>
<keyword evidence="5" id="KW-0804">Transcription</keyword>
<keyword evidence="10" id="KW-1185">Reference proteome</keyword>